<sequence>MRDVRKSVEDKARGLKKQVEASVNDVVRQGKQTWRKWQYDDMPQLESYDRYIRKVKRDLSDVDSIMAKKRDLALEVTELYNNAQSQLIKRTAQAAQAAKEGETRLADLANKEVAFYEIQVEKLEKLQAKMTEDLSVLEQRYYEIQVKWKDIEVERLEFVSDTTQERAEAKMGEVLHNLSWGSIEEAVQNVEKEELEEEVKEAETKDATTLDELMEQLEEKYPDAPKEETTKEETTKEETKD</sequence>
<accession>A0A1D2LEC2</accession>
<evidence type="ECO:0000256" key="1">
    <source>
        <dbReference type="SAM" id="Coils"/>
    </source>
</evidence>
<dbReference type="OrthoDB" id="9940878at2"/>
<organism evidence="3 4">
    <name type="scientific">Brochothrix thermosphacta</name>
    <name type="common">Microbacterium thermosphactum</name>
    <dbReference type="NCBI Taxonomy" id="2756"/>
    <lineage>
        <taxon>Bacteria</taxon>
        <taxon>Bacillati</taxon>
        <taxon>Bacillota</taxon>
        <taxon>Bacilli</taxon>
        <taxon>Bacillales</taxon>
        <taxon>Listeriaceae</taxon>
        <taxon>Brochothrix</taxon>
    </lineage>
</organism>
<name>A0A1D2LEC2_BROTH</name>
<reference evidence="3 4" key="1">
    <citation type="submission" date="2017-09" db="EMBL/GenBank/DDBJ databases">
        <title>Complete Genome Sequences of Two Strains of the Meat Spoilage Bacterium Brochothrix thermosphacta Isolated from Ground Chicken.</title>
        <authorList>
            <person name="Paoli G.C."/>
            <person name="Wijey C."/>
            <person name="Chen C.-Y."/>
            <person name="Nguyen L."/>
            <person name="Yan X."/>
            <person name="Irwin P.L."/>
        </authorList>
    </citation>
    <scope>NUCLEOTIDE SEQUENCE [LARGE SCALE GENOMIC DNA]</scope>
    <source>
        <strain evidence="3 4">BI</strain>
    </source>
</reference>
<evidence type="ECO:0000256" key="2">
    <source>
        <dbReference type="SAM" id="MobiDB-lite"/>
    </source>
</evidence>
<feature type="region of interest" description="Disordered" evidence="2">
    <location>
        <begin position="192"/>
        <end position="241"/>
    </location>
</feature>
<protein>
    <recommendedName>
        <fullName evidence="5">PspA/IM30 family protein</fullName>
    </recommendedName>
</protein>
<feature type="compositionally biased region" description="Basic and acidic residues" evidence="2">
    <location>
        <begin position="217"/>
        <end position="241"/>
    </location>
</feature>
<dbReference type="EMBL" id="CP023483">
    <property type="protein sequence ID" value="ATF26439.1"/>
    <property type="molecule type" value="Genomic_DNA"/>
</dbReference>
<dbReference type="Proteomes" id="UP000243591">
    <property type="component" value="Chromosome"/>
</dbReference>
<keyword evidence="4" id="KW-1185">Reference proteome</keyword>
<evidence type="ECO:0008006" key="5">
    <source>
        <dbReference type="Google" id="ProtNLM"/>
    </source>
</evidence>
<proteinExistence type="predicted"/>
<dbReference type="KEGG" id="bths:CNY62_08610"/>
<dbReference type="AlphaFoldDB" id="A0A1D2LEC2"/>
<evidence type="ECO:0000313" key="3">
    <source>
        <dbReference type="EMBL" id="ATF26439.1"/>
    </source>
</evidence>
<dbReference type="RefSeq" id="WP_069125715.1">
    <property type="nucleotide sequence ID" value="NZ_CP023483.1"/>
</dbReference>
<evidence type="ECO:0000313" key="4">
    <source>
        <dbReference type="Proteomes" id="UP000243591"/>
    </source>
</evidence>
<feature type="coiled-coil region" evidence="1">
    <location>
        <begin position="106"/>
        <end position="140"/>
    </location>
</feature>
<keyword evidence="1" id="KW-0175">Coiled coil</keyword>
<gene>
    <name evidence="3" type="ORF">CNY62_08610</name>
</gene>
<dbReference type="STRING" id="2756.BFR44_08750"/>